<dbReference type="PANTHER" id="PTHR34135">
    <property type="entry name" value="LYSOZYME"/>
    <property type="match status" value="1"/>
</dbReference>
<dbReference type="GO" id="GO:0016998">
    <property type="term" value="P:cell wall macromolecule catabolic process"/>
    <property type="evidence" value="ECO:0007669"/>
    <property type="project" value="InterPro"/>
</dbReference>
<dbReference type="AlphaFoldDB" id="A0A7Y6UQS1"/>
<evidence type="ECO:0000256" key="2">
    <source>
        <dbReference type="ARBA" id="ARBA00022801"/>
    </source>
</evidence>
<keyword evidence="2 5" id="KW-0378">Hydrolase</keyword>
<dbReference type="InterPro" id="IPR002053">
    <property type="entry name" value="Glyco_hydro_25"/>
</dbReference>
<dbReference type="Proteomes" id="UP000520198">
    <property type="component" value="Unassembled WGS sequence"/>
</dbReference>
<keyword evidence="4" id="KW-0732">Signal</keyword>
<evidence type="ECO:0000256" key="3">
    <source>
        <dbReference type="ARBA" id="ARBA00023295"/>
    </source>
</evidence>
<dbReference type="RefSeq" id="WP_176355660.1">
    <property type="nucleotide sequence ID" value="NZ_JABWDU010000008.1"/>
</dbReference>
<reference evidence="5 6" key="1">
    <citation type="submission" date="2020-06" db="EMBL/GenBank/DDBJ databases">
        <authorList>
            <person name="Grouzdev D.S."/>
        </authorList>
    </citation>
    <scope>NUCLEOTIDE SEQUENCE [LARGE SCALE GENOMIC DNA]</scope>
    <source>
        <strain evidence="5 6">HO-A22</strain>
    </source>
</reference>
<dbReference type="CDD" id="cd06413">
    <property type="entry name" value="GH25_muramidase_1"/>
    <property type="match status" value="1"/>
</dbReference>
<organism evidence="5 6">
    <name type="scientific">Ensifer oleiphilus</name>
    <dbReference type="NCBI Taxonomy" id="2742698"/>
    <lineage>
        <taxon>Bacteria</taxon>
        <taxon>Pseudomonadati</taxon>
        <taxon>Pseudomonadota</taxon>
        <taxon>Alphaproteobacteria</taxon>
        <taxon>Hyphomicrobiales</taxon>
        <taxon>Rhizobiaceae</taxon>
        <taxon>Sinorhizobium/Ensifer group</taxon>
        <taxon>Ensifer</taxon>
    </lineage>
</organism>
<keyword evidence="3" id="KW-0326">Glycosidase</keyword>
<evidence type="ECO:0000256" key="1">
    <source>
        <dbReference type="ARBA" id="ARBA00010646"/>
    </source>
</evidence>
<dbReference type="SMART" id="SM00641">
    <property type="entry name" value="Glyco_25"/>
    <property type="match status" value="1"/>
</dbReference>
<sequence>MRFSAVPAMFLACLVLAGCTSSSALDTIVPQQPSRETTSSVIPTSPVPSASVGVAQAQAAPPQEMLAWAGPVPEPEAFRPAARAAATPMPLERPVAAIVPATPAVLTTPGTRTRVYGHRFRDAKPINFGRASPRKMAVHGVDVSRWQGEIDWPKLRTQGANFAYIKATDGGDHLDPMFKKNWRKAKEAGLKRGAYHFFYWCRTAGEQADWFIRNVPREAGALPPVIDVEYNGESSCKRRLSRARVLEKMQVFMDKLEAHYGQRPIIYTAPDFYADNLSGELLNYPFWLRSVAAHPSKRYPGRKWVFWQYSGSGLSHGVEGKIDLNVFHGDENEWQNWLARRAS</sequence>
<evidence type="ECO:0000313" key="6">
    <source>
        <dbReference type="Proteomes" id="UP000520198"/>
    </source>
</evidence>
<dbReference type="PROSITE" id="PS51904">
    <property type="entry name" value="GLYCOSYL_HYDROL_F25_2"/>
    <property type="match status" value="1"/>
</dbReference>
<feature type="signal peptide" evidence="4">
    <location>
        <begin position="1"/>
        <end position="24"/>
    </location>
</feature>
<evidence type="ECO:0000313" key="5">
    <source>
        <dbReference type="EMBL" id="NVD42299.1"/>
    </source>
</evidence>
<dbReference type="SUPFAM" id="SSF51445">
    <property type="entry name" value="(Trans)glycosidases"/>
    <property type="match status" value="1"/>
</dbReference>
<comment type="similarity">
    <text evidence="1">Belongs to the glycosyl hydrolase 25 family.</text>
</comment>
<proteinExistence type="inferred from homology"/>
<dbReference type="Gene3D" id="3.20.20.80">
    <property type="entry name" value="Glycosidases"/>
    <property type="match status" value="1"/>
</dbReference>
<dbReference type="GO" id="GO:0003796">
    <property type="term" value="F:lysozyme activity"/>
    <property type="evidence" value="ECO:0007669"/>
    <property type="project" value="InterPro"/>
</dbReference>
<feature type="chain" id="PRO_5030627982" evidence="4">
    <location>
        <begin position="25"/>
        <end position="343"/>
    </location>
</feature>
<dbReference type="PROSITE" id="PS51257">
    <property type="entry name" value="PROKAR_LIPOPROTEIN"/>
    <property type="match status" value="1"/>
</dbReference>
<dbReference type="InterPro" id="IPR018077">
    <property type="entry name" value="Glyco_hydro_fam25_subgr"/>
</dbReference>
<dbReference type="GO" id="GO:0009253">
    <property type="term" value="P:peptidoglycan catabolic process"/>
    <property type="evidence" value="ECO:0007669"/>
    <property type="project" value="InterPro"/>
</dbReference>
<dbReference type="EMBL" id="JABWDU010000008">
    <property type="protein sequence ID" value="NVD42299.1"/>
    <property type="molecule type" value="Genomic_DNA"/>
</dbReference>
<dbReference type="Pfam" id="PF01183">
    <property type="entry name" value="Glyco_hydro_25"/>
    <property type="match status" value="1"/>
</dbReference>
<name>A0A7Y6UQS1_9HYPH</name>
<gene>
    <name evidence="5" type="ORF">HT585_25855</name>
</gene>
<protein>
    <submittedName>
        <fullName evidence="5">Glycosyl hydrolase</fullName>
    </submittedName>
</protein>
<dbReference type="GO" id="GO:0016052">
    <property type="term" value="P:carbohydrate catabolic process"/>
    <property type="evidence" value="ECO:0007669"/>
    <property type="project" value="TreeGrafter"/>
</dbReference>
<evidence type="ECO:0000256" key="4">
    <source>
        <dbReference type="SAM" id="SignalP"/>
    </source>
</evidence>
<keyword evidence="6" id="KW-1185">Reference proteome</keyword>
<comment type="caution">
    <text evidence="5">The sequence shown here is derived from an EMBL/GenBank/DDBJ whole genome shotgun (WGS) entry which is preliminary data.</text>
</comment>
<dbReference type="InterPro" id="IPR017853">
    <property type="entry name" value="GH"/>
</dbReference>
<accession>A0A7Y6UQS1</accession>
<dbReference type="PANTHER" id="PTHR34135:SF2">
    <property type="entry name" value="LYSOZYME"/>
    <property type="match status" value="1"/>
</dbReference>